<keyword evidence="2 9" id="KW-0812">Transmembrane</keyword>
<feature type="compositionally biased region" description="Polar residues" evidence="8">
    <location>
        <begin position="484"/>
        <end position="513"/>
    </location>
</feature>
<feature type="compositionally biased region" description="Low complexity" evidence="8">
    <location>
        <begin position="269"/>
        <end position="279"/>
    </location>
</feature>
<dbReference type="InterPro" id="IPR000242">
    <property type="entry name" value="PTP_cat"/>
</dbReference>
<dbReference type="InterPro" id="IPR029021">
    <property type="entry name" value="Prot-tyrosine_phosphatase-like"/>
</dbReference>
<evidence type="ECO:0008006" key="14">
    <source>
        <dbReference type="Google" id="ProtNLM"/>
    </source>
</evidence>
<feature type="compositionally biased region" description="Basic and acidic residues" evidence="8">
    <location>
        <begin position="300"/>
        <end position="331"/>
    </location>
</feature>
<sequence length="835" mass="93946">MTIMKSHRHVCFHFRLMWLPLLYTYLLATLSYADHLLGNQDFDDSDDNSFPGRRWSFYRQHRYDIKKPGPTYFFHEPDSKELKDVQSSNYFNPIKPGFTEGIVQWLPFDGSVKGDNNENNNPDETMVREDEIEPERLTAKFTPDEEPSEPLETVDDLAESRPLLALLEDVAQLMATNNNKDEPILMETLNQDENQENELSQDNVPINRFQYDPNVWNAYQDNRFEVNEPLVNYLSQLPDLNDYLTVRDVALSSNLNQKPIFSDNLLSSWSSSVPDESGSNHPVESLSSNTEAHQKMVSSNDEHDNEQSESIDKRLNSNIEPNDKSLPKETQDGAQSSVNENVEFEEPLSSLPLEPIKLINPKELNLVLDRPDAKVKKRFVTSPSLSSLPSSSSLPGYPNLESQSSQSLTVLTVSLCLTVFAALIAGLVLFVIRRNQNLRSKLRNLIGSIGSAEEGNETASDYEDLCRQRMQGKNRKKSDKDESSSPGSKGKTASSGSNNNNCDVKTGKTGTDSKSIDSGPEPSPPSRSSTSSWSEEPITSNLDISTGHMILSYMEDHLKNKDRLAKEWEALCAYEVDPCSTTAALLPQNASKNRYADVLPFDHSRVILNDLANSNRSDYINASTITDHDPRSPVYIVTQGPMPSTVADFWQMVWEQGSVIIVMLTRLLENGVASSARYWPEEGSALHSNFEVHLVSEHIWCDDYLVRSFFLKNIKTNETRTVTQFHYLSWPENGVPPNARSLLEFRRKVNKSYRGRSCPIVVHCSDGIGRTGTYCLIDMVLNRLAKGAKEIDIAATLEHIRDQRGGSVKSKAQFEFVLEAIAEEVSAILKTLKPN</sequence>
<reference evidence="12" key="2">
    <citation type="submission" date="2015-06" db="UniProtKB">
        <authorList>
            <consortium name="EnsemblMetazoa"/>
        </authorList>
    </citation>
    <scope>IDENTIFICATION</scope>
</reference>
<dbReference type="PROSITE" id="PS50055">
    <property type="entry name" value="TYR_PHOSPHATASE_PTP"/>
    <property type="match status" value="1"/>
</dbReference>
<dbReference type="SMART" id="SM00404">
    <property type="entry name" value="PTPc_motif"/>
    <property type="match status" value="1"/>
</dbReference>
<dbReference type="GO" id="GO:0048666">
    <property type="term" value="P:neuron development"/>
    <property type="evidence" value="ECO:0007669"/>
    <property type="project" value="UniProtKB-ARBA"/>
</dbReference>
<keyword evidence="7" id="KW-0968">Cytoplasmic vesicle</keyword>
<feature type="compositionally biased region" description="Low complexity" evidence="8">
    <location>
        <begin position="526"/>
        <end position="539"/>
    </location>
</feature>
<keyword evidence="4 9" id="KW-1133">Transmembrane helix</keyword>
<evidence type="ECO:0000313" key="13">
    <source>
        <dbReference type="Proteomes" id="UP000015104"/>
    </source>
</evidence>
<dbReference type="AlphaFoldDB" id="T1K0E7"/>
<dbReference type="InterPro" id="IPR000387">
    <property type="entry name" value="Tyr_Pase_dom"/>
</dbReference>
<dbReference type="STRING" id="32264.T1K0E7"/>
<dbReference type="SMART" id="SM00194">
    <property type="entry name" value="PTPc"/>
    <property type="match status" value="1"/>
</dbReference>
<feature type="region of interest" description="Disordered" evidence="8">
    <location>
        <begin position="269"/>
        <end position="339"/>
    </location>
</feature>
<evidence type="ECO:0000259" key="11">
    <source>
        <dbReference type="PROSITE" id="PS50056"/>
    </source>
</evidence>
<feature type="compositionally biased region" description="Polar residues" evidence="8">
    <location>
        <begin position="280"/>
        <end position="299"/>
    </location>
</feature>
<dbReference type="eggNOG" id="KOG0793">
    <property type="taxonomic scope" value="Eukaryota"/>
</dbReference>
<dbReference type="EMBL" id="CAEY01001140">
    <property type="status" value="NOT_ANNOTATED_CDS"/>
    <property type="molecule type" value="Genomic_DNA"/>
</dbReference>
<dbReference type="InterPro" id="IPR003595">
    <property type="entry name" value="Tyr_Pase_cat"/>
</dbReference>
<dbReference type="GO" id="GO:0045202">
    <property type="term" value="C:synapse"/>
    <property type="evidence" value="ECO:0007669"/>
    <property type="project" value="TreeGrafter"/>
</dbReference>
<keyword evidence="13" id="KW-1185">Reference proteome</keyword>
<keyword evidence="3" id="KW-0732">Signal</keyword>
<evidence type="ECO:0000256" key="7">
    <source>
        <dbReference type="ARBA" id="ARBA00023329"/>
    </source>
</evidence>
<evidence type="ECO:0000313" key="12">
    <source>
        <dbReference type="EnsemblMetazoa" id="tetur03g07520.1"/>
    </source>
</evidence>
<dbReference type="PROSITE" id="PS00383">
    <property type="entry name" value="TYR_PHOSPHATASE_1"/>
    <property type="match status" value="1"/>
</dbReference>
<dbReference type="HOGENOM" id="CLU_340201_0_0_1"/>
<evidence type="ECO:0000256" key="2">
    <source>
        <dbReference type="ARBA" id="ARBA00022692"/>
    </source>
</evidence>
<dbReference type="InterPro" id="IPR033522">
    <property type="entry name" value="IA-2/IA-2_beta"/>
</dbReference>
<dbReference type="Gene3D" id="3.90.190.10">
    <property type="entry name" value="Protein tyrosine phosphatase superfamily"/>
    <property type="match status" value="1"/>
</dbReference>
<dbReference type="Pfam" id="PF00102">
    <property type="entry name" value="Y_phosphatase"/>
    <property type="match status" value="1"/>
</dbReference>
<feature type="transmembrane region" description="Helical" evidence="9">
    <location>
        <begin position="408"/>
        <end position="432"/>
    </location>
</feature>
<accession>T1K0E7</accession>
<evidence type="ECO:0000256" key="1">
    <source>
        <dbReference type="ARBA" id="ARBA00004358"/>
    </source>
</evidence>
<dbReference type="OrthoDB" id="9880441at2759"/>
<evidence type="ECO:0000256" key="9">
    <source>
        <dbReference type="SAM" id="Phobius"/>
    </source>
</evidence>
<feature type="domain" description="Tyrosine-protein phosphatase" evidence="10">
    <location>
        <begin position="564"/>
        <end position="824"/>
    </location>
</feature>
<evidence type="ECO:0000256" key="6">
    <source>
        <dbReference type="ARBA" id="ARBA00023180"/>
    </source>
</evidence>
<evidence type="ECO:0000259" key="10">
    <source>
        <dbReference type="PROSITE" id="PS50055"/>
    </source>
</evidence>
<evidence type="ECO:0000256" key="3">
    <source>
        <dbReference type="ARBA" id="ARBA00022729"/>
    </source>
</evidence>
<dbReference type="SUPFAM" id="SSF52799">
    <property type="entry name" value="(Phosphotyrosine protein) phosphatases II"/>
    <property type="match status" value="1"/>
</dbReference>
<gene>
    <name evidence="12" type="primary">107359054</name>
</gene>
<evidence type="ECO:0000256" key="5">
    <source>
        <dbReference type="ARBA" id="ARBA00023136"/>
    </source>
</evidence>
<dbReference type="Proteomes" id="UP000015104">
    <property type="component" value="Unassembled WGS sequence"/>
</dbReference>
<dbReference type="EnsemblMetazoa" id="tetur03g07520.1">
    <property type="protein sequence ID" value="tetur03g07520.1"/>
    <property type="gene ID" value="tetur03g07520"/>
</dbReference>
<dbReference type="InterPro" id="IPR016130">
    <property type="entry name" value="Tyr_Pase_AS"/>
</dbReference>
<reference evidence="13" key="1">
    <citation type="submission" date="2011-08" db="EMBL/GenBank/DDBJ databases">
        <authorList>
            <person name="Rombauts S."/>
        </authorList>
    </citation>
    <scope>NUCLEOTIDE SEQUENCE</scope>
    <source>
        <strain evidence="13">London</strain>
    </source>
</reference>
<dbReference type="GO" id="GO:0051046">
    <property type="term" value="P:regulation of secretion"/>
    <property type="evidence" value="ECO:0007669"/>
    <property type="project" value="TreeGrafter"/>
</dbReference>
<comment type="subcellular location">
    <subcellularLocation>
        <location evidence="1">Cytoplasmic vesicle membrane</location>
        <topology evidence="1">Single-pass type I membrane protein</topology>
    </subcellularLocation>
</comment>
<keyword evidence="6" id="KW-0325">Glycoprotein</keyword>
<dbReference type="PROSITE" id="PS50056">
    <property type="entry name" value="TYR_PHOSPHATASE_2"/>
    <property type="match status" value="1"/>
</dbReference>
<dbReference type="GO" id="GO:0004725">
    <property type="term" value="F:protein tyrosine phosphatase activity"/>
    <property type="evidence" value="ECO:0007669"/>
    <property type="project" value="InterPro"/>
</dbReference>
<feature type="region of interest" description="Disordered" evidence="8">
    <location>
        <begin position="470"/>
        <end position="539"/>
    </location>
</feature>
<evidence type="ECO:0000256" key="8">
    <source>
        <dbReference type="SAM" id="MobiDB-lite"/>
    </source>
</evidence>
<feature type="domain" description="Tyrosine specific protein phosphatases" evidence="11">
    <location>
        <begin position="743"/>
        <end position="815"/>
    </location>
</feature>
<protein>
    <recommendedName>
        <fullName evidence="14">Receptor-type tyrosine-protein phosphatase N2</fullName>
    </recommendedName>
</protein>
<keyword evidence="5 9" id="KW-0472">Membrane</keyword>
<evidence type="ECO:0000256" key="4">
    <source>
        <dbReference type="ARBA" id="ARBA00022989"/>
    </source>
</evidence>
<dbReference type="FunFam" id="3.90.190.10:FF:000017">
    <property type="entry name" value="receptor-type tyrosine-protein phosphatase-like N isoform X2"/>
    <property type="match status" value="1"/>
</dbReference>
<dbReference type="GO" id="GO:0030659">
    <property type="term" value="C:cytoplasmic vesicle membrane"/>
    <property type="evidence" value="ECO:0007669"/>
    <property type="project" value="UniProtKB-SubCell"/>
</dbReference>
<dbReference type="PANTHER" id="PTHR46106">
    <property type="entry name" value="IA-2 PROTEIN TYROSINE PHOSPHATASE, ISOFORM C"/>
    <property type="match status" value="1"/>
</dbReference>
<name>T1K0E7_TETUR</name>
<dbReference type="KEGG" id="tut:107359054"/>
<dbReference type="PANTHER" id="PTHR46106:SF4">
    <property type="entry name" value="IA-2 PROTEIN TYROSINE PHOSPHATASE, ISOFORM C"/>
    <property type="match status" value="1"/>
</dbReference>
<proteinExistence type="predicted"/>
<dbReference type="PRINTS" id="PR00700">
    <property type="entry name" value="PRTYPHPHTASE"/>
</dbReference>
<dbReference type="GO" id="GO:0030141">
    <property type="term" value="C:secretory granule"/>
    <property type="evidence" value="ECO:0007669"/>
    <property type="project" value="InterPro"/>
</dbReference>
<organism evidence="12 13">
    <name type="scientific">Tetranychus urticae</name>
    <name type="common">Two-spotted spider mite</name>
    <dbReference type="NCBI Taxonomy" id="32264"/>
    <lineage>
        <taxon>Eukaryota</taxon>
        <taxon>Metazoa</taxon>
        <taxon>Ecdysozoa</taxon>
        <taxon>Arthropoda</taxon>
        <taxon>Chelicerata</taxon>
        <taxon>Arachnida</taxon>
        <taxon>Acari</taxon>
        <taxon>Acariformes</taxon>
        <taxon>Trombidiformes</taxon>
        <taxon>Prostigmata</taxon>
        <taxon>Eleutherengona</taxon>
        <taxon>Raphignathae</taxon>
        <taxon>Tetranychoidea</taxon>
        <taxon>Tetranychidae</taxon>
        <taxon>Tetranychus</taxon>
    </lineage>
</organism>